<sequence length="305" mass="34563">MKLHTILGANGNIGIAISHELHLAGIQVRQVSRNPKKIHESDEVFVGDLLDSVSIREAVKGSEVVYLCAGITYSAKIWERDWPIIMKNTLEACIAENCKLVFFDNMYALDPDEIGHLTEKTPMNPKSRKGKVRKQILEMLWQKVNSGDLTAMVVRAADFYGPDAKNSFLQELVINRVKAGKSPQWTYSGDKKHSFTFIPDAGKATVQLALHQSAWNQTWNLPTDPSYPSAREITQLLNEKLGKNTKLMVMPDFMVWLLGWFIPPLKEIREIKYQTAEDYCFDSSKIENAFELKPTPFEEGLESCL</sequence>
<accession>A0A4R6T5W2</accession>
<feature type="domain" description="NAD-dependent epimerase/dehydratase" evidence="1">
    <location>
        <begin position="6"/>
        <end position="220"/>
    </location>
</feature>
<dbReference type="InterPro" id="IPR001509">
    <property type="entry name" value="Epimerase_deHydtase"/>
</dbReference>
<dbReference type="InterPro" id="IPR036291">
    <property type="entry name" value="NAD(P)-bd_dom_sf"/>
</dbReference>
<proteinExistence type="predicted"/>
<evidence type="ECO:0000313" key="2">
    <source>
        <dbReference type="EMBL" id="TDQ18508.1"/>
    </source>
</evidence>
<organism evidence="2 3">
    <name type="scientific">Algoriphagus boseongensis</name>
    <dbReference type="NCBI Taxonomy" id="1442587"/>
    <lineage>
        <taxon>Bacteria</taxon>
        <taxon>Pseudomonadati</taxon>
        <taxon>Bacteroidota</taxon>
        <taxon>Cytophagia</taxon>
        <taxon>Cytophagales</taxon>
        <taxon>Cyclobacteriaceae</taxon>
        <taxon>Algoriphagus</taxon>
    </lineage>
</organism>
<name>A0A4R6T5W2_9BACT</name>
<dbReference type="GO" id="GO:0005737">
    <property type="term" value="C:cytoplasm"/>
    <property type="evidence" value="ECO:0007669"/>
    <property type="project" value="TreeGrafter"/>
</dbReference>
<evidence type="ECO:0000259" key="1">
    <source>
        <dbReference type="Pfam" id="PF01370"/>
    </source>
</evidence>
<evidence type="ECO:0000313" key="3">
    <source>
        <dbReference type="Proteomes" id="UP000294535"/>
    </source>
</evidence>
<dbReference type="SUPFAM" id="SSF51735">
    <property type="entry name" value="NAD(P)-binding Rossmann-fold domains"/>
    <property type="match status" value="1"/>
</dbReference>
<dbReference type="PANTHER" id="PTHR48079">
    <property type="entry name" value="PROTEIN YEEZ"/>
    <property type="match status" value="1"/>
</dbReference>
<protein>
    <submittedName>
        <fullName evidence="2">Nucleoside-diphosphate-sugar epimerase</fullName>
    </submittedName>
</protein>
<dbReference type="EMBL" id="SNYF01000005">
    <property type="protein sequence ID" value="TDQ18508.1"/>
    <property type="molecule type" value="Genomic_DNA"/>
</dbReference>
<dbReference type="Proteomes" id="UP000294535">
    <property type="component" value="Unassembled WGS sequence"/>
</dbReference>
<dbReference type="AlphaFoldDB" id="A0A4R6T5W2"/>
<reference evidence="2 3" key="1">
    <citation type="submission" date="2019-03" db="EMBL/GenBank/DDBJ databases">
        <title>Genomic Encyclopedia of Type Strains, Phase III (KMG-III): the genomes of soil and plant-associated and newly described type strains.</title>
        <authorList>
            <person name="Whitman W."/>
        </authorList>
    </citation>
    <scope>NUCLEOTIDE SEQUENCE [LARGE SCALE GENOMIC DNA]</scope>
    <source>
        <strain evidence="2 3">CECT 8446</strain>
    </source>
</reference>
<keyword evidence="3" id="KW-1185">Reference proteome</keyword>
<dbReference type="Gene3D" id="3.40.50.720">
    <property type="entry name" value="NAD(P)-binding Rossmann-like Domain"/>
    <property type="match status" value="1"/>
</dbReference>
<dbReference type="OrthoDB" id="112777at2"/>
<dbReference type="Pfam" id="PF01370">
    <property type="entry name" value="Epimerase"/>
    <property type="match status" value="1"/>
</dbReference>
<dbReference type="GO" id="GO:0004029">
    <property type="term" value="F:aldehyde dehydrogenase (NAD+) activity"/>
    <property type="evidence" value="ECO:0007669"/>
    <property type="project" value="TreeGrafter"/>
</dbReference>
<gene>
    <name evidence="2" type="ORF">DFQ04_0310</name>
</gene>
<dbReference type="RefSeq" id="WP_133551997.1">
    <property type="nucleotide sequence ID" value="NZ_SNYF01000005.1"/>
</dbReference>
<dbReference type="PANTHER" id="PTHR48079:SF6">
    <property type="entry name" value="NAD(P)-BINDING DOMAIN-CONTAINING PROTEIN-RELATED"/>
    <property type="match status" value="1"/>
</dbReference>
<dbReference type="InterPro" id="IPR051783">
    <property type="entry name" value="NAD(P)-dependent_oxidoreduct"/>
</dbReference>
<comment type="caution">
    <text evidence="2">The sequence shown here is derived from an EMBL/GenBank/DDBJ whole genome shotgun (WGS) entry which is preliminary data.</text>
</comment>